<gene>
    <name evidence="6" type="ORF">AK830_g7076</name>
</gene>
<protein>
    <recommendedName>
        <fullName evidence="5">HMG box domain-containing protein</fullName>
    </recommendedName>
</protein>
<feature type="domain" description="HMG box" evidence="5">
    <location>
        <begin position="243"/>
        <end position="308"/>
    </location>
</feature>
<dbReference type="CDD" id="cd00084">
    <property type="entry name" value="HMG-box_SF"/>
    <property type="match status" value="1"/>
</dbReference>
<reference evidence="6 7" key="1">
    <citation type="submission" date="2015-09" db="EMBL/GenBank/DDBJ databases">
        <title>Draft genome of a European isolate of the apple canker pathogen Neonectria ditissima.</title>
        <authorList>
            <person name="Gomez-Cortecero A."/>
            <person name="Harrison R.J."/>
            <person name="Armitage A.D."/>
        </authorList>
    </citation>
    <scope>NUCLEOTIDE SEQUENCE [LARGE SCALE GENOMIC DNA]</scope>
    <source>
        <strain evidence="6 7">R09/05</strain>
    </source>
</reference>
<dbReference type="SMART" id="SM00398">
    <property type="entry name" value="HMG"/>
    <property type="match status" value="2"/>
</dbReference>
<keyword evidence="7" id="KW-1185">Reference proteome</keyword>
<sequence>MLTSIGRAAARRITTTTPRLSSASSSQLLYQNVTCQTVALRAFSVSAWARLPASKATPKKTTKAAAPKAATTKITKKTVTTEVKPKAKTAKAKKPKAKKKVKAKKPKADGPKKRKLRTTKPLTPEEQDKYDIRELKKWSLLAKRPNLPATPWILYSSHNVQSGELDLGHRVREIAASFKNLSSREMETLEATAQANRLTNEANYKAWVESYPVERIYLANKARRRLARKLGQVVRVIRDDRLPSFPGHAYANFVKGRFHGTAGNASMLETMKVVGSEWKSLSDAEKQPYEDEIAADVARYKIEIKEIRAKADALVEEVKAEEAAKEAEMRAVRAAKAAKYRADKKAEAEAEAELESK</sequence>
<feature type="region of interest" description="Disordered" evidence="4">
    <location>
        <begin position="1"/>
        <end position="26"/>
    </location>
</feature>
<name>A0A0P7B0J6_9HYPO</name>
<dbReference type="GO" id="GO:0005634">
    <property type="term" value="C:nucleus"/>
    <property type="evidence" value="ECO:0007669"/>
    <property type="project" value="UniProtKB-UniRule"/>
</dbReference>
<dbReference type="Proteomes" id="UP000050424">
    <property type="component" value="Unassembled WGS sequence"/>
</dbReference>
<feature type="compositionally biased region" description="Basic residues" evidence="4">
    <location>
        <begin position="86"/>
        <end position="105"/>
    </location>
</feature>
<dbReference type="InterPro" id="IPR036910">
    <property type="entry name" value="HMG_box_dom_sf"/>
</dbReference>
<evidence type="ECO:0000256" key="1">
    <source>
        <dbReference type="ARBA" id="ARBA00023125"/>
    </source>
</evidence>
<keyword evidence="2" id="KW-0539">Nucleus</keyword>
<keyword evidence="3" id="KW-0175">Coiled coil</keyword>
<dbReference type="InterPro" id="IPR050342">
    <property type="entry name" value="HMGB"/>
</dbReference>
<organism evidence="6 7">
    <name type="scientific">Neonectria ditissima</name>
    <dbReference type="NCBI Taxonomy" id="78410"/>
    <lineage>
        <taxon>Eukaryota</taxon>
        <taxon>Fungi</taxon>
        <taxon>Dikarya</taxon>
        <taxon>Ascomycota</taxon>
        <taxon>Pezizomycotina</taxon>
        <taxon>Sordariomycetes</taxon>
        <taxon>Hypocreomycetidae</taxon>
        <taxon>Hypocreales</taxon>
        <taxon>Nectriaceae</taxon>
        <taxon>Neonectria</taxon>
    </lineage>
</organism>
<evidence type="ECO:0000313" key="6">
    <source>
        <dbReference type="EMBL" id="KPM39494.1"/>
    </source>
</evidence>
<dbReference type="AlphaFoldDB" id="A0A0P7B0J6"/>
<feature type="region of interest" description="Disordered" evidence="4">
    <location>
        <begin position="80"/>
        <end position="125"/>
    </location>
</feature>
<dbReference type="GO" id="GO:0003677">
    <property type="term" value="F:DNA binding"/>
    <property type="evidence" value="ECO:0007669"/>
    <property type="project" value="UniProtKB-UniRule"/>
</dbReference>
<dbReference type="Pfam" id="PF00505">
    <property type="entry name" value="HMG_box"/>
    <property type="match status" value="1"/>
</dbReference>
<dbReference type="Gene3D" id="1.10.30.10">
    <property type="entry name" value="High mobility group box domain"/>
    <property type="match status" value="2"/>
</dbReference>
<feature type="DNA-binding region" description="HMG box" evidence="2">
    <location>
        <begin position="243"/>
        <end position="308"/>
    </location>
</feature>
<dbReference type="PANTHER" id="PTHR48112">
    <property type="entry name" value="HIGH MOBILITY GROUP PROTEIN DSP1"/>
    <property type="match status" value="1"/>
</dbReference>
<evidence type="ECO:0000256" key="2">
    <source>
        <dbReference type="PROSITE-ProRule" id="PRU00267"/>
    </source>
</evidence>
<keyword evidence="1 2" id="KW-0238">DNA-binding</keyword>
<dbReference type="InterPro" id="IPR009071">
    <property type="entry name" value="HMG_box_dom"/>
</dbReference>
<evidence type="ECO:0000259" key="5">
    <source>
        <dbReference type="PROSITE" id="PS50118"/>
    </source>
</evidence>
<accession>A0A0P7B0J6</accession>
<dbReference type="PROSITE" id="PS50118">
    <property type="entry name" value="HMG_BOX_2"/>
    <property type="match status" value="1"/>
</dbReference>
<feature type="coiled-coil region" evidence="3">
    <location>
        <begin position="297"/>
        <end position="335"/>
    </location>
</feature>
<evidence type="ECO:0000313" key="7">
    <source>
        <dbReference type="Proteomes" id="UP000050424"/>
    </source>
</evidence>
<dbReference type="OrthoDB" id="1919336at2759"/>
<proteinExistence type="predicted"/>
<dbReference type="STRING" id="78410.A0A0P7B0J6"/>
<evidence type="ECO:0000256" key="4">
    <source>
        <dbReference type="SAM" id="MobiDB-lite"/>
    </source>
</evidence>
<evidence type="ECO:0000256" key="3">
    <source>
        <dbReference type="SAM" id="Coils"/>
    </source>
</evidence>
<dbReference type="SUPFAM" id="SSF47095">
    <property type="entry name" value="HMG-box"/>
    <property type="match status" value="2"/>
</dbReference>
<dbReference type="PANTHER" id="PTHR48112:SF22">
    <property type="entry name" value="MITOCHONDRIAL TRANSCRIPTION FACTOR A, ISOFORM B"/>
    <property type="match status" value="1"/>
</dbReference>
<dbReference type="EMBL" id="LKCW01000106">
    <property type="protein sequence ID" value="KPM39494.1"/>
    <property type="molecule type" value="Genomic_DNA"/>
</dbReference>
<feature type="compositionally biased region" description="Low complexity" evidence="4">
    <location>
        <begin position="7"/>
        <end position="26"/>
    </location>
</feature>
<comment type="caution">
    <text evidence="6">The sequence shown here is derived from an EMBL/GenBank/DDBJ whole genome shotgun (WGS) entry which is preliminary data.</text>
</comment>